<protein>
    <recommendedName>
        <fullName evidence="4">Reverse transcriptase zinc-binding domain-containing protein</fullName>
    </recommendedName>
</protein>
<organism evidence="2 3">
    <name type="scientific">Ameca splendens</name>
    <dbReference type="NCBI Taxonomy" id="208324"/>
    <lineage>
        <taxon>Eukaryota</taxon>
        <taxon>Metazoa</taxon>
        <taxon>Chordata</taxon>
        <taxon>Craniata</taxon>
        <taxon>Vertebrata</taxon>
        <taxon>Euteleostomi</taxon>
        <taxon>Actinopterygii</taxon>
        <taxon>Neopterygii</taxon>
        <taxon>Teleostei</taxon>
        <taxon>Neoteleostei</taxon>
        <taxon>Acanthomorphata</taxon>
        <taxon>Ovalentaria</taxon>
        <taxon>Atherinomorphae</taxon>
        <taxon>Cyprinodontiformes</taxon>
        <taxon>Goodeidae</taxon>
        <taxon>Ameca</taxon>
    </lineage>
</organism>
<accession>A0ABV1A6Y3</accession>
<dbReference type="EMBL" id="JAHRIP010083199">
    <property type="protein sequence ID" value="MEQ2313203.1"/>
    <property type="molecule type" value="Genomic_DNA"/>
</dbReference>
<keyword evidence="1" id="KW-0812">Transmembrane</keyword>
<evidence type="ECO:0008006" key="4">
    <source>
        <dbReference type="Google" id="ProtNLM"/>
    </source>
</evidence>
<gene>
    <name evidence="2" type="ORF">AMECASPLE_039232</name>
</gene>
<keyword evidence="3" id="KW-1185">Reference proteome</keyword>
<comment type="caution">
    <text evidence="2">The sequence shown here is derived from an EMBL/GenBank/DDBJ whole genome shotgun (WGS) entry which is preliminary data.</text>
</comment>
<dbReference type="Proteomes" id="UP001469553">
    <property type="component" value="Unassembled WGS sequence"/>
</dbReference>
<name>A0ABV1A6Y3_9TELE</name>
<reference evidence="2 3" key="1">
    <citation type="submission" date="2021-06" db="EMBL/GenBank/DDBJ databases">
        <authorList>
            <person name="Palmer J.M."/>
        </authorList>
    </citation>
    <scope>NUCLEOTIDE SEQUENCE [LARGE SCALE GENOMIC DNA]</scope>
    <source>
        <strain evidence="2 3">AS_MEX2019</strain>
        <tissue evidence="2">Muscle</tissue>
    </source>
</reference>
<feature type="transmembrane region" description="Helical" evidence="1">
    <location>
        <begin position="27"/>
        <end position="50"/>
    </location>
</feature>
<evidence type="ECO:0000313" key="3">
    <source>
        <dbReference type="Proteomes" id="UP001469553"/>
    </source>
</evidence>
<evidence type="ECO:0000256" key="1">
    <source>
        <dbReference type="SAM" id="Phobius"/>
    </source>
</evidence>
<evidence type="ECO:0000313" key="2">
    <source>
        <dbReference type="EMBL" id="MEQ2313203.1"/>
    </source>
</evidence>
<proteinExistence type="predicted"/>
<keyword evidence="1" id="KW-1133">Transmembrane helix</keyword>
<keyword evidence="1" id="KW-0472">Membrane</keyword>
<sequence>MAIFCLIMIFVVNTIYKRPKRILNVLLMPFLKLCYVWLQVLWLSLILFLVCNQIGNCSFKDSSLSNKIIRHTLDNILYPTIPFRNSICQFYQLQSIHKLRTKYLKYPIAPKAKEIHFKTLNGIYPSSDFIKKRFGNETINCAFCDAVETTEHLFVQCIYVEALCADVFDWLFPKIPNKFSISSLTETYYMALFWTIQTMTFLSTLLSSLGNVSFIRPNTLKSSQSFMHFIMTFCYISKLLVECIIQMH</sequence>